<accession>D5GZI6</accession>
<dbReference type="HOGENOM" id="CLU_551849_0_0_9"/>
<evidence type="ECO:0000313" key="2">
    <source>
        <dbReference type="EMBL" id="CBL51195.1"/>
    </source>
</evidence>
<feature type="transmembrane region" description="Helical" evidence="1">
    <location>
        <begin position="7"/>
        <end position="32"/>
    </location>
</feature>
<keyword evidence="1" id="KW-0472">Membrane</keyword>
<organism evidence="2 3">
    <name type="scientific">Lactobacillus crispatus (strain ST1)</name>
    <dbReference type="NCBI Taxonomy" id="748671"/>
    <lineage>
        <taxon>Bacteria</taxon>
        <taxon>Bacillati</taxon>
        <taxon>Bacillota</taxon>
        <taxon>Bacilli</taxon>
        <taxon>Lactobacillales</taxon>
        <taxon>Lactobacillaceae</taxon>
        <taxon>Lactobacillus</taxon>
    </lineage>
</organism>
<evidence type="ECO:0000313" key="3">
    <source>
        <dbReference type="Proteomes" id="UP000002371"/>
    </source>
</evidence>
<gene>
    <name evidence="2" type="ordered locus">LCRIS_01748</name>
</gene>
<dbReference type="EMBL" id="FN692037">
    <property type="protein sequence ID" value="CBL51195.1"/>
    <property type="molecule type" value="Genomic_DNA"/>
</dbReference>
<protein>
    <submittedName>
        <fullName evidence="2">Uncharacterized protein</fullName>
    </submittedName>
</protein>
<name>D5GZI6_LACCS</name>
<sequence>MNIYLEFILIVLFILLIYQIISWIIGHLTILYRFNTSKIHNSNFWQLVISLGNCIIFLVLIRIVHHFKLIVFDSKIENMIGTIASILAVYAISFSLYQFYLSNSKENNLYLGYKIDNRTSKLIFLDNCQNSTFFKLNFMYFMFAPLFLKNSKVVFQEIWTVSLLYVLTITCLSILWGYEYLRVFNSLKSKLNIKSNKRVIELNIKYNFENCIMHDMFWNFYDSSDDLLSAVQYEISQIKKEEYSQILILASESFWKPISCLIKGKGIYKYRIRFYKYLLKNEGYNTLWDCLQNFLSYLNQEDYWDIDSIAVLFNNLTEDLCALAKNKNLFEEMINKNEINAMEYANSSFNNRESSVLFPKIVFENKTKDIAYWTKVDQYLGRYANRIIPFLIGELEYHKILDNPLLKLTENANNKTKIVEYRIQQIIRYQLVNVRIITDQEFEYKLFVTMLFNVLPEYTYKYIEDLIKQANIDIPTKELMIIKEKIKEYKSFVA</sequence>
<feature type="transmembrane region" description="Helical" evidence="1">
    <location>
        <begin position="158"/>
        <end position="181"/>
    </location>
</feature>
<reference evidence="2 3" key="1">
    <citation type="journal article" date="2010" name="J. Bacteriol.">
        <title>Genome sequence of Lactobacillus crispatus ST1.</title>
        <authorList>
            <person name="Ojala T."/>
            <person name="Kuparinen V."/>
            <person name="Koskinen J.P."/>
            <person name="Alatalo E."/>
            <person name="Holm L."/>
            <person name="Auvinen P."/>
            <person name="Edelman S."/>
            <person name="Westerlund-Wikstrom B."/>
            <person name="Korhonen T.K."/>
            <person name="Paulin L."/>
            <person name="Kankainen M."/>
        </authorList>
    </citation>
    <scope>NUCLEOTIDE SEQUENCE [LARGE SCALE GENOMIC DNA]</scope>
    <source>
        <strain evidence="2 3">ST1</strain>
    </source>
</reference>
<evidence type="ECO:0000256" key="1">
    <source>
        <dbReference type="SAM" id="Phobius"/>
    </source>
</evidence>
<feature type="transmembrane region" description="Helical" evidence="1">
    <location>
        <begin position="44"/>
        <end position="64"/>
    </location>
</feature>
<dbReference type="KEGG" id="lcr:LCRIS_01748"/>
<proteinExistence type="predicted"/>
<dbReference type="Proteomes" id="UP000002371">
    <property type="component" value="Chromosome"/>
</dbReference>
<dbReference type="PATRIC" id="fig|748671.3.peg.1718"/>
<dbReference type="AlphaFoldDB" id="D5GZI6"/>
<reference key="2">
    <citation type="submission" date="2010-03" db="EMBL/GenBank/DDBJ databases">
        <title>Genome Sequence of Lactobacillus crispatus ST1.</title>
        <authorList>
            <person name="Ojala T."/>
            <person name="Kuparinen V."/>
            <person name="Koskinen J.P."/>
            <person name="Alatalo E."/>
            <person name="Holm L."/>
            <person name="Auvinen P."/>
            <person name="Edelman S."/>
            <person name="Westerlund-Wikstroem B."/>
            <person name="Korhonen T.K."/>
            <person name="Paulin L."/>
            <person name="Kankainen M."/>
        </authorList>
    </citation>
    <scope>NUCLEOTIDE SEQUENCE</scope>
    <source>
        <strain>ST1</strain>
    </source>
</reference>
<feature type="transmembrane region" description="Helical" evidence="1">
    <location>
        <begin position="76"/>
        <end position="100"/>
    </location>
</feature>
<keyword evidence="1" id="KW-1133">Transmembrane helix</keyword>
<keyword evidence="1" id="KW-0812">Transmembrane</keyword>